<dbReference type="EMBL" id="OZ034821">
    <property type="protein sequence ID" value="CAL1408051.1"/>
    <property type="molecule type" value="Genomic_DNA"/>
</dbReference>
<evidence type="ECO:0000313" key="2">
    <source>
        <dbReference type="EMBL" id="CAL1408051.1"/>
    </source>
</evidence>
<feature type="signal peptide" evidence="1">
    <location>
        <begin position="1"/>
        <end position="30"/>
    </location>
</feature>
<proteinExistence type="predicted"/>
<evidence type="ECO:0000313" key="3">
    <source>
        <dbReference type="Proteomes" id="UP001497516"/>
    </source>
</evidence>
<evidence type="ECO:0008006" key="4">
    <source>
        <dbReference type="Google" id="ProtNLM"/>
    </source>
</evidence>
<gene>
    <name evidence="2" type="ORF">LTRI10_LOCUS47676</name>
</gene>
<feature type="chain" id="PRO_5043527994" description="Secreted protein" evidence="1">
    <location>
        <begin position="31"/>
        <end position="84"/>
    </location>
</feature>
<accession>A0AAV2GBH2</accession>
<sequence length="84" mass="8596">MWTSPSCSRASIRMLALFLAWSTTKQEVKGAVEVVVVSTMAAAEGGGFGDVFVGIVVVAEGRGGDNDGGEAQGVMTEVVVEGCE</sequence>
<protein>
    <recommendedName>
        <fullName evidence="4">Secreted protein</fullName>
    </recommendedName>
</protein>
<keyword evidence="3" id="KW-1185">Reference proteome</keyword>
<reference evidence="2 3" key="1">
    <citation type="submission" date="2024-04" db="EMBL/GenBank/DDBJ databases">
        <authorList>
            <person name="Fracassetti M."/>
        </authorList>
    </citation>
    <scope>NUCLEOTIDE SEQUENCE [LARGE SCALE GENOMIC DNA]</scope>
</reference>
<dbReference type="AlphaFoldDB" id="A0AAV2GBH2"/>
<organism evidence="2 3">
    <name type="scientific">Linum trigynum</name>
    <dbReference type="NCBI Taxonomy" id="586398"/>
    <lineage>
        <taxon>Eukaryota</taxon>
        <taxon>Viridiplantae</taxon>
        <taxon>Streptophyta</taxon>
        <taxon>Embryophyta</taxon>
        <taxon>Tracheophyta</taxon>
        <taxon>Spermatophyta</taxon>
        <taxon>Magnoliopsida</taxon>
        <taxon>eudicotyledons</taxon>
        <taxon>Gunneridae</taxon>
        <taxon>Pentapetalae</taxon>
        <taxon>rosids</taxon>
        <taxon>fabids</taxon>
        <taxon>Malpighiales</taxon>
        <taxon>Linaceae</taxon>
        <taxon>Linum</taxon>
    </lineage>
</organism>
<evidence type="ECO:0000256" key="1">
    <source>
        <dbReference type="SAM" id="SignalP"/>
    </source>
</evidence>
<dbReference type="Proteomes" id="UP001497516">
    <property type="component" value="Chromosome 8"/>
</dbReference>
<keyword evidence="1" id="KW-0732">Signal</keyword>
<name>A0AAV2GBH2_9ROSI</name>